<evidence type="ECO:0000313" key="1">
    <source>
        <dbReference type="EMBL" id="GBP37664.1"/>
    </source>
</evidence>
<protein>
    <submittedName>
        <fullName evidence="1">Uncharacterized protein</fullName>
    </submittedName>
</protein>
<dbReference type="PANTHER" id="PTHR21261">
    <property type="entry name" value="BEAT PROTEIN"/>
    <property type="match status" value="1"/>
</dbReference>
<dbReference type="PANTHER" id="PTHR21261:SF17">
    <property type="entry name" value="BEAT VI"/>
    <property type="match status" value="1"/>
</dbReference>
<dbReference type="Proteomes" id="UP000299102">
    <property type="component" value="Unassembled WGS sequence"/>
</dbReference>
<accession>A0A4C1VID9</accession>
<proteinExistence type="predicted"/>
<comment type="caution">
    <text evidence="1">The sequence shown here is derived from an EMBL/GenBank/DDBJ whole genome shotgun (WGS) entry which is preliminary data.</text>
</comment>
<sequence>MLRNCILASGQEGYSGVVAMKSKFRTKVIYYYLEPFIIRKGCSTCEEGRVCRLLHTNSGRKASNDAACLEAVACGGCKRCRDPIDGEISAGPTTPDGCLRTRSAHSASLRTPSNVFVEPSASHSCLLVRAAHPTGVRSSVFGGAERLRSLFILHKDGFAVENVCVVCSSVSRSSSQRVVLRAATRALAGRFRCEVSADAPSFHTEVRSAYIHVVGEYATLCI</sequence>
<dbReference type="EMBL" id="BGZK01000337">
    <property type="protein sequence ID" value="GBP37664.1"/>
    <property type="molecule type" value="Genomic_DNA"/>
</dbReference>
<reference evidence="1 2" key="1">
    <citation type="journal article" date="2019" name="Commun. Biol.">
        <title>The bagworm genome reveals a unique fibroin gene that provides high tensile strength.</title>
        <authorList>
            <person name="Kono N."/>
            <person name="Nakamura H."/>
            <person name="Ohtoshi R."/>
            <person name="Tomita M."/>
            <person name="Numata K."/>
            <person name="Arakawa K."/>
        </authorList>
    </citation>
    <scope>NUCLEOTIDE SEQUENCE [LARGE SCALE GENOMIC DNA]</scope>
</reference>
<name>A0A4C1VID9_EUMVA</name>
<keyword evidence="2" id="KW-1185">Reference proteome</keyword>
<dbReference type="AlphaFoldDB" id="A0A4C1VID9"/>
<gene>
    <name evidence="1" type="ORF">EVAR_23712_1</name>
</gene>
<organism evidence="1 2">
    <name type="scientific">Eumeta variegata</name>
    <name type="common">Bagworm moth</name>
    <name type="synonym">Eumeta japonica</name>
    <dbReference type="NCBI Taxonomy" id="151549"/>
    <lineage>
        <taxon>Eukaryota</taxon>
        <taxon>Metazoa</taxon>
        <taxon>Ecdysozoa</taxon>
        <taxon>Arthropoda</taxon>
        <taxon>Hexapoda</taxon>
        <taxon>Insecta</taxon>
        <taxon>Pterygota</taxon>
        <taxon>Neoptera</taxon>
        <taxon>Endopterygota</taxon>
        <taxon>Lepidoptera</taxon>
        <taxon>Glossata</taxon>
        <taxon>Ditrysia</taxon>
        <taxon>Tineoidea</taxon>
        <taxon>Psychidae</taxon>
        <taxon>Oiketicinae</taxon>
        <taxon>Eumeta</taxon>
    </lineage>
</organism>
<evidence type="ECO:0000313" key="2">
    <source>
        <dbReference type="Proteomes" id="UP000299102"/>
    </source>
</evidence>